<feature type="signal peptide" evidence="2">
    <location>
        <begin position="1"/>
        <end position="20"/>
    </location>
</feature>
<dbReference type="EMBL" id="MPGH01000101">
    <property type="protein sequence ID" value="OLN87221.1"/>
    <property type="molecule type" value="Genomic_DNA"/>
</dbReference>
<keyword evidence="4" id="KW-1185">Reference proteome</keyword>
<evidence type="ECO:0000313" key="4">
    <source>
        <dbReference type="Proteomes" id="UP000186583"/>
    </source>
</evidence>
<name>A0A1Q8RSD2_9PEZI</name>
<protein>
    <submittedName>
        <fullName evidence="3">Uncharacterized protein</fullName>
    </submittedName>
</protein>
<feature type="coiled-coil region" evidence="1">
    <location>
        <begin position="177"/>
        <end position="204"/>
    </location>
</feature>
<dbReference type="Proteomes" id="UP000186583">
    <property type="component" value="Unassembled WGS sequence"/>
</dbReference>
<proteinExistence type="predicted"/>
<organism evidence="3 4">
    <name type="scientific">Colletotrichum chlorophyti</name>
    <dbReference type="NCBI Taxonomy" id="708187"/>
    <lineage>
        <taxon>Eukaryota</taxon>
        <taxon>Fungi</taxon>
        <taxon>Dikarya</taxon>
        <taxon>Ascomycota</taxon>
        <taxon>Pezizomycotina</taxon>
        <taxon>Sordariomycetes</taxon>
        <taxon>Hypocreomycetidae</taxon>
        <taxon>Glomerellales</taxon>
        <taxon>Glomerellaceae</taxon>
        <taxon>Colletotrichum</taxon>
    </lineage>
</organism>
<comment type="caution">
    <text evidence="3">The sequence shown here is derived from an EMBL/GenBank/DDBJ whole genome shotgun (WGS) entry which is preliminary data.</text>
</comment>
<evidence type="ECO:0000313" key="3">
    <source>
        <dbReference type="EMBL" id="OLN87221.1"/>
    </source>
</evidence>
<keyword evidence="2" id="KW-0732">Signal</keyword>
<keyword evidence="1" id="KW-0175">Coiled coil</keyword>
<dbReference type="OrthoDB" id="4848960at2759"/>
<reference evidence="3 4" key="1">
    <citation type="submission" date="2016-11" db="EMBL/GenBank/DDBJ databases">
        <title>Draft Genome Assembly of Colletotrichum chlorophyti a pathogen of herbaceous plants.</title>
        <authorList>
            <person name="Gan P."/>
            <person name="Narusaka M."/>
            <person name="Tsushima A."/>
            <person name="Narusaka Y."/>
            <person name="Takano Y."/>
            <person name="Shirasu K."/>
        </authorList>
    </citation>
    <scope>NUCLEOTIDE SEQUENCE [LARGE SCALE GENOMIC DNA]</scope>
    <source>
        <strain evidence="3 4">NTL11</strain>
    </source>
</reference>
<evidence type="ECO:0000256" key="1">
    <source>
        <dbReference type="SAM" id="Coils"/>
    </source>
</evidence>
<accession>A0A1Q8RSD2</accession>
<dbReference type="STRING" id="708187.A0A1Q8RSD2"/>
<dbReference type="AlphaFoldDB" id="A0A1Q8RSD2"/>
<sequence length="282" mass="28303">MQIKAFTMAVAAFSLAPVEAAILPRATITPGLIVLPEIVFNPSELTDPITAALNLVSNDIQRTASLVLDLTRTVGSTVRDRTDQANAISRQATTNANNIRTRVGTIVGSLLGAAPPSAGILAPGSLPIGSLPGSGTPAGGTPAGGAPAGGVSAIPSPTVARPVIPTDQVIQAAQNVVRQSQVLARAATAQLEALRNETTKATDAVSAAAYTLALTQSDLALRSTLGIIATAAGTALTTAANSVASLAGSTGDNVSTVVQRIRDAQVKLNPVLVIGIVPDVSF</sequence>
<evidence type="ECO:0000256" key="2">
    <source>
        <dbReference type="SAM" id="SignalP"/>
    </source>
</evidence>
<gene>
    <name evidence="3" type="ORF">CCHL11_03688</name>
</gene>
<feature type="chain" id="PRO_5010203230" evidence="2">
    <location>
        <begin position="21"/>
        <end position="282"/>
    </location>
</feature>